<evidence type="ECO:0000259" key="5">
    <source>
        <dbReference type="PROSITE" id="PS51123"/>
    </source>
</evidence>
<keyword evidence="3" id="KW-0998">Cell outer membrane</keyword>
<dbReference type="SUPFAM" id="SSF49464">
    <property type="entry name" value="Carboxypeptidase regulatory domain-like"/>
    <property type="match status" value="1"/>
</dbReference>
<feature type="domain" description="OmpA-like" evidence="5">
    <location>
        <begin position="525"/>
        <end position="646"/>
    </location>
</feature>
<dbReference type="AlphaFoldDB" id="A0A3P3W1K0"/>
<dbReference type="Gene3D" id="2.120.10.30">
    <property type="entry name" value="TolB, C-terminal domain"/>
    <property type="match status" value="1"/>
</dbReference>
<keyword evidence="7" id="KW-1185">Reference proteome</keyword>
<dbReference type="EMBL" id="RQVR01000026">
    <property type="protein sequence ID" value="RRJ88387.1"/>
    <property type="molecule type" value="Genomic_DNA"/>
</dbReference>
<dbReference type="RefSeq" id="WP_125014067.1">
    <property type="nucleotide sequence ID" value="NZ_RQVR01000026.1"/>
</dbReference>
<evidence type="ECO:0000256" key="4">
    <source>
        <dbReference type="PROSITE-ProRule" id="PRU00473"/>
    </source>
</evidence>
<dbReference type="InterPro" id="IPR036737">
    <property type="entry name" value="OmpA-like_sf"/>
</dbReference>
<evidence type="ECO:0000313" key="6">
    <source>
        <dbReference type="EMBL" id="RRJ88387.1"/>
    </source>
</evidence>
<name>A0A3P3W1K0_9FLAO</name>
<keyword evidence="6" id="KW-0966">Cell projection</keyword>
<protein>
    <submittedName>
        <fullName evidence="6">Flagellar motor protein MotB</fullName>
    </submittedName>
</protein>
<dbReference type="PROSITE" id="PS51123">
    <property type="entry name" value="OMPA_2"/>
    <property type="match status" value="1"/>
</dbReference>
<dbReference type="Pfam" id="PF00691">
    <property type="entry name" value="OmpA"/>
    <property type="match status" value="1"/>
</dbReference>
<proteinExistence type="predicted"/>
<dbReference type="Proteomes" id="UP000271937">
    <property type="component" value="Unassembled WGS sequence"/>
</dbReference>
<keyword evidence="6" id="KW-0282">Flagellum</keyword>
<dbReference type="GO" id="GO:0009279">
    <property type="term" value="C:cell outer membrane"/>
    <property type="evidence" value="ECO:0007669"/>
    <property type="project" value="UniProtKB-SubCell"/>
</dbReference>
<dbReference type="CDD" id="cd07185">
    <property type="entry name" value="OmpA_C-like"/>
    <property type="match status" value="1"/>
</dbReference>
<dbReference type="InterPro" id="IPR008969">
    <property type="entry name" value="CarboxyPept-like_regulatory"/>
</dbReference>
<dbReference type="Pfam" id="PF13620">
    <property type="entry name" value="CarboxypepD_reg"/>
    <property type="match status" value="1"/>
</dbReference>
<keyword evidence="6" id="KW-0969">Cilium</keyword>
<evidence type="ECO:0000256" key="2">
    <source>
        <dbReference type="ARBA" id="ARBA00023136"/>
    </source>
</evidence>
<evidence type="ECO:0000256" key="1">
    <source>
        <dbReference type="ARBA" id="ARBA00004442"/>
    </source>
</evidence>
<comment type="caution">
    <text evidence="6">The sequence shown here is derived from an EMBL/GenBank/DDBJ whole genome shotgun (WGS) entry which is preliminary data.</text>
</comment>
<dbReference type="Gene3D" id="2.60.40.1120">
    <property type="entry name" value="Carboxypeptidase-like, regulatory domain"/>
    <property type="match status" value="1"/>
</dbReference>
<dbReference type="InterPro" id="IPR011990">
    <property type="entry name" value="TPR-like_helical_dom_sf"/>
</dbReference>
<dbReference type="InterPro" id="IPR006665">
    <property type="entry name" value="OmpA-like"/>
</dbReference>
<dbReference type="Pfam" id="PF07676">
    <property type="entry name" value="PD40"/>
    <property type="match status" value="3"/>
</dbReference>
<dbReference type="InterPro" id="IPR011659">
    <property type="entry name" value="WD40"/>
</dbReference>
<dbReference type="PRINTS" id="PR01021">
    <property type="entry name" value="OMPADOMAIN"/>
</dbReference>
<gene>
    <name evidence="6" type="ORF">EG849_14670</name>
</gene>
<keyword evidence="2 4" id="KW-0472">Membrane</keyword>
<dbReference type="Gene3D" id="3.30.1330.60">
    <property type="entry name" value="OmpA-like domain"/>
    <property type="match status" value="1"/>
</dbReference>
<comment type="subcellular location">
    <subcellularLocation>
        <location evidence="1">Cell outer membrane</location>
    </subcellularLocation>
</comment>
<dbReference type="InterPro" id="IPR011042">
    <property type="entry name" value="6-blade_b-propeller_TolB-like"/>
</dbReference>
<dbReference type="OrthoDB" id="9809364at2"/>
<dbReference type="Gene3D" id="1.25.40.10">
    <property type="entry name" value="Tetratricopeptide repeat domain"/>
    <property type="match status" value="1"/>
</dbReference>
<dbReference type="SUPFAM" id="SSF82171">
    <property type="entry name" value="DPP6 N-terminal domain-like"/>
    <property type="match status" value="1"/>
</dbReference>
<dbReference type="SUPFAM" id="SSF103088">
    <property type="entry name" value="OmpA-like"/>
    <property type="match status" value="1"/>
</dbReference>
<dbReference type="PANTHER" id="PTHR30329">
    <property type="entry name" value="STATOR ELEMENT OF FLAGELLAR MOTOR COMPLEX"/>
    <property type="match status" value="1"/>
</dbReference>
<dbReference type="SUPFAM" id="SSF48452">
    <property type="entry name" value="TPR-like"/>
    <property type="match status" value="1"/>
</dbReference>
<dbReference type="InterPro" id="IPR050330">
    <property type="entry name" value="Bact_OuterMem_StrucFunc"/>
</dbReference>
<sequence>MKFKFIYIVFFSISSLSGFSQEAAVKKGDKKYEKYAYIDAIKTYERVAEKGYKSPEMLQKLGNSYYFNADLANAAKWYGELFAMTEDVDAEYFYRYSQSLKGIGEYDKANQMLDKFNQKSGIDTRAQLYAGQKNYLEQIKKNSRRYKLENAGINSGYSDYGSAFYGEKVVFASARDTGNFSKKKHAWTDQYFTNMYVSDLSGDGSLSAPQKFAKTLNTKFHESTPAFSKDGKTMYFTRNNYLDGKKGKSTDKVTFLKTYRATLDGDKWTNVTELPFNNNNYSVAHPALSPDGKTLYFASDMPGTLGSSDLFKVEIKADGSFGDPVNLGPKINTPGRETFPFISDDNEIYFASDGHPGLGGLDVFMAKIEKNSFSEIQNIGEPANTKQDDFGFLINSKTKVGFISSNREGGQGNDDIYKFLETKPLSFECRQLLSGIVTDQETGAIIANAKVTLFDEKFNKLQEVTSDASGKYSFEEVECDTSYYVRGEKEEYVTKEQKIFIPKESGETDLPIPLEKRIKSVKVGDDLAKTFGIKIIYFDLDKWNIRPDAAVDLAKIVDVLKEYPTMKVDVRSHTDSRQTKKYNEKLSDRRAKSTIEWMVKDGIQSNRIFGKGYGETQLLNKCADGVQCSEEEHQRNRRSEFIITEL</sequence>
<reference evidence="6 7" key="1">
    <citation type="submission" date="2018-11" db="EMBL/GenBank/DDBJ databases">
        <title>Flavobacterium sp. nov., YIM 102600 draft genome.</title>
        <authorList>
            <person name="Li G."/>
            <person name="Jiang Y."/>
        </authorList>
    </citation>
    <scope>NUCLEOTIDE SEQUENCE [LARGE SCALE GENOMIC DNA]</scope>
    <source>
        <strain evidence="6 7">YIM 102600</strain>
    </source>
</reference>
<dbReference type="InterPro" id="IPR006664">
    <property type="entry name" value="OMP_bac"/>
</dbReference>
<evidence type="ECO:0000313" key="7">
    <source>
        <dbReference type="Proteomes" id="UP000271937"/>
    </source>
</evidence>
<organism evidence="6 7">
    <name type="scientific">Flavobacterium macacae</name>
    <dbReference type="NCBI Taxonomy" id="2488993"/>
    <lineage>
        <taxon>Bacteria</taxon>
        <taxon>Pseudomonadati</taxon>
        <taxon>Bacteroidota</taxon>
        <taxon>Flavobacteriia</taxon>
        <taxon>Flavobacteriales</taxon>
        <taxon>Flavobacteriaceae</taxon>
        <taxon>Flavobacterium</taxon>
    </lineage>
</organism>
<evidence type="ECO:0000256" key="3">
    <source>
        <dbReference type="ARBA" id="ARBA00023237"/>
    </source>
</evidence>
<dbReference type="PANTHER" id="PTHR30329:SF21">
    <property type="entry name" value="LIPOPROTEIN YIAD-RELATED"/>
    <property type="match status" value="1"/>
</dbReference>
<accession>A0A3P3W1K0</accession>